<evidence type="ECO:0000256" key="6">
    <source>
        <dbReference type="ARBA" id="ARBA00022670"/>
    </source>
</evidence>
<sequence length="187" mass="21059">MNAKKITLKKKRKTRWIVVFSIVLIAALILTIRMAFYRPFLVEGLSMAPTLQDSERILVDKAAKYTGGFHRGDIIVIQDKTSGRSSVKRLIGLPGDSVKMKDDQLYINDKKVEEPYLKEHQQEAKEIGVSLTGDFEAEVPSGQYFVMGDNRLNSKDSRNGMGMPSDEEIVGTESLVLYPFGEMRQAK</sequence>
<dbReference type="GO" id="GO:0009003">
    <property type="term" value="F:signal peptidase activity"/>
    <property type="evidence" value="ECO:0007669"/>
    <property type="project" value="UniProtKB-EC"/>
</dbReference>
<dbReference type="PROSITE" id="PS00761">
    <property type="entry name" value="SPASE_I_3"/>
    <property type="match status" value="1"/>
</dbReference>
<evidence type="ECO:0000256" key="3">
    <source>
        <dbReference type="ARBA" id="ARBA00009370"/>
    </source>
</evidence>
<evidence type="ECO:0000313" key="15">
    <source>
        <dbReference type="EMBL" id="MCY8315849.1"/>
    </source>
</evidence>
<dbReference type="Gene3D" id="2.10.109.10">
    <property type="entry name" value="Umud Fragment, subunit A"/>
    <property type="match status" value="1"/>
</dbReference>
<reference evidence="15" key="1">
    <citation type="submission" date="2022-02" db="EMBL/GenBank/DDBJ databases">
        <title>Crop Bioprotection Bacillus Genome Sequencing.</title>
        <authorList>
            <person name="Dunlap C."/>
        </authorList>
    </citation>
    <scope>NUCLEOTIDE SEQUENCE</scope>
    <source>
        <strain evidence="15">98-1</strain>
    </source>
</reference>
<proteinExistence type="inferred from homology"/>
<evidence type="ECO:0000256" key="4">
    <source>
        <dbReference type="ARBA" id="ARBA00013208"/>
    </source>
</evidence>
<evidence type="ECO:0000256" key="2">
    <source>
        <dbReference type="ARBA" id="ARBA00004401"/>
    </source>
</evidence>
<organism evidence="15 16">
    <name type="scientific">Bacillus vallismortis</name>
    <dbReference type="NCBI Taxonomy" id="72361"/>
    <lineage>
        <taxon>Bacteria</taxon>
        <taxon>Bacillati</taxon>
        <taxon>Bacillota</taxon>
        <taxon>Bacilli</taxon>
        <taxon>Bacillales</taxon>
        <taxon>Bacillaceae</taxon>
        <taxon>Bacillus</taxon>
    </lineage>
</organism>
<dbReference type="InterPro" id="IPR019756">
    <property type="entry name" value="Pept_S26A_signal_pept_1_Ser-AS"/>
</dbReference>
<dbReference type="EC" id="3.4.21.89" evidence="4 12"/>
<evidence type="ECO:0000256" key="11">
    <source>
        <dbReference type="PIRSR" id="PIRSR600223-1"/>
    </source>
</evidence>
<evidence type="ECO:0000256" key="10">
    <source>
        <dbReference type="ARBA" id="ARBA00023136"/>
    </source>
</evidence>
<feature type="active site" evidence="11">
    <location>
        <position position="88"/>
    </location>
</feature>
<keyword evidence="7 12" id="KW-0812">Transmembrane</keyword>
<comment type="catalytic activity">
    <reaction evidence="1 12">
        <text>Cleavage of hydrophobic, N-terminal signal or leader sequences from secreted and periplasmic proteins.</text>
        <dbReference type="EC" id="3.4.21.89"/>
    </reaction>
</comment>
<dbReference type="PROSITE" id="PS00760">
    <property type="entry name" value="SPASE_I_2"/>
    <property type="match status" value="1"/>
</dbReference>
<dbReference type="GO" id="GO:0005886">
    <property type="term" value="C:plasma membrane"/>
    <property type="evidence" value="ECO:0007669"/>
    <property type="project" value="UniProtKB-SubCell"/>
</dbReference>
<feature type="active site" evidence="11">
    <location>
        <position position="46"/>
    </location>
</feature>
<name>A0AAP3CG13_BACVA</name>
<dbReference type="InterPro" id="IPR036286">
    <property type="entry name" value="LexA/Signal_pep-like_sf"/>
</dbReference>
<dbReference type="NCBIfam" id="TIGR02227">
    <property type="entry name" value="sigpep_I_bact"/>
    <property type="match status" value="1"/>
</dbReference>
<evidence type="ECO:0000256" key="1">
    <source>
        <dbReference type="ARBA" id="ARBA00000677"/>
    </source>
</evidence>
<dbReference type="GO" id="GO:0004252">
    <property type="term" value="F:serine-type endopeptidase activity"/>
    <property type="evidence" value="ECO:0007669"/>
    <property type="project" value="InterPro"/>
</dbReference>
<dbReference type="GO" id="GO:0006465">
    <property type="term" value="P:signal peptide processing"/>
    <property type="evidence" value="ECO:0007669"/>
    <property type="project" value="InterPro"/>
</dbReference>
<evidence type="ECO:0000256" key="9">
    <source>
        <dbReference type="ARBA" id="ARBA00022989"/>
    </source>
</evidence>
<dbReference type="PANTHER" id="PTHR43390:SF1">
    <property type="entry name" value="CHLOROPLAST PROCESSING PEPTIDASE"/>
    <property type="match status" value="1"/>
</dbReference>
<dbReference type="FunFam" id="2.10.109.10:FF:000008">
    <property type="entry name" value="Signal peptidase I"/>
    <property type="match status" value="1"/>
</dbReference>
<evidence type="ECO:0000259" key="14">
    <source>
        <dbReference type="Pfam" id="PF10502"/>
    </source>
</evidence>
<feature type="domain" description="Peptidase S26" evidence="14">
    <location>
        <begin position="16"/>
        <end position="177"/>
    </location>
</feature>
<evidence type="ECO:0000256" key="5">
    <source>
        <dbReference type="ARBA" id="ARBA00022475"/>
    </source>
</evidence>
<evidence type="ECO:0000313" key="16">
    <source>
        <dbReference type="Proteomes" id="UP001067121"/>
    </source>
</evidence>
<keyword evidence="8 12" id="KW-0378">Hydrolase</keyword>
<gene>
    <name evidence="15" type="primary">lepB</name>
    <name evidence="15" type="ORF">MOC71_03620</name>
</gene>
<dbReference type="PANTHER" id="PTHR43390">
    <property type="entry name" value="SIGNAL PEPTIDASE I"/>
    <property type="match status" value="1"/>
</dbReference>
<comment type="similarity">
    <text evidence="3 13">Belongs to the peptidase S26 family.</text>
</comment>
<dbReference type="SUPFAM" id="SSF51306">
    <property type="entry name" value="LexA/Signal peptidase"/>
    <property type="match status" value="1"/>
</dbReference>
<evidence type="ECO:0000256" key="7">
    <source>
        <dbReference type="ARBA" id="ARBA00022692"/>
    </source>
</evidence>
<dbReference type="InterPro" id="IPR019758">
    <property type="entry name" value="Pept_S26A_signal_pept_1_CS"/>
</dbReference>
<evidence type="ECO:0000256" key="12">
    <source>
        <dbReference type="RuleBase" id="RU003993"/>
    </source>
</evidence>
<dbReference type="InterPro" id="IPR019533">
    <property type="entry name" value="Peptidase_S26"/>
</dbReference>
<dbReference type="PROSITE" id="PS00501">
    <property type="entry name" value="SPASE_I_1"/>
    <property type="match status" value="1"/>
</dbReference>
<dbReference type="EMBL" id="JALAOH010000007">
    <property type="protein sequence ID" value="MCY8315849.1"/>
    <property type="molecule type" value="Genomic_DNA"/>
</dbReference>
<dbReference type="Proteomes" id="UP001067121">
    <property type="component" value="Unassembled WGS sequence"/>
</dbReference>
<feature type="transmembrane region" description="Helical" evidence="12">
    <location>
        <begin position="16"/>
        <end position="36"/>
    </location>
</feature>
<dbReference type="InterPro" id="IPR019757">
    <property type="entry name" value="Pept_S26A_signal_pept_1_Lys-AS"/>
</dbReference>
<protein>
    <recommendedName>
        <fullName evidence="4 12">Signal peptidase I</fullName>
        <ecNumber evidence="4 12">3.4.21.89</ecNumber>
    </recommendedName>
</protein>
<dbReference type="InterPro" id="IPR000223">
    <property type="entry name" value="Pept_S26A_signal_pept_1"/>
</dbReference>
<dbReference type="CDD" id="cd06530">
    <property type="entry name" value="S26_SPase_I"/>
    <property type="match status" value="1"/>
</dbReference>
<comment type="caution">
    <text evidence="15">The sequence shown here is derived from an EMBL/GenBank/DDBJ whole genome shotgun (WGS) entry which is preliminary data.</text>
</comment>
<keyword evidence="6 12" id="KW-0645">Protease</keyword>
<dbReference type="RefSeq" id="WP_268542485.1">
    <property type="nucleotide sequence ID" value="NZ_JALAOH010000007.1"/>
</dbReference>
<accession>A0AAP3CG13</accession>
<dbReference type="PRINTS" id="PR00727">
    <property type="entry name" value="LEADERPTASE"/>
</dbReference>
<evidence type="ECO:0000256" key="8">
    <source>
        <dbReference type="ARBA" id="ARBA00022801"/>
    </source>
</evidence>
<keyword evidence="10 12" id="KW-0472">Membrane</keyword>
<keyword evidence="5" id="KW-1003">Cell membrane</keyword>
<keyword evidence="9 12" id="KW-1133">Transmembrane helix</keyword>
<dbReference type="Pfam" id="PF10502">
    <property type="entry name" value="Peptidase_S26"/>
    <property type="match status" value="1"/>
</dbReference>
<evidence type="ECO:0000256" key="13">
    <source>
        <dbReference type="RuleBase" id="RU362042"/>
    </source>
</evidence>
<comment type="subcellular location">
    <subcellularLocation>
        <location evidence="2">Cell membrane</location>
        <topology evidence="2">Single-pass type II membrane protein</topology>
    </subcellularLocation>
    <subcellularLocation>
        <location evidence="13">Membrane</location>
        <topology evidence="13">Single-pass type II membrane protein</topology>
    </subcellularLocation>
</comment>
<dbReference type="AlphaFoldDB" id="A0AAP3CG13"/>